<keyword evidence="6 9" id="KW-0418">Kinase</keyword>
<keyword evidence="7 9" id="KW-0067">ATP-binding</keyword>
<dbReference type="EMBL" id="JAROCA020000001">
    <property type="protein sequence ID" value="MDY0405628.1"/>
    <property type="molecule type" value="Genomic_DNA"/>
</dbReference>
<comment type="similarity">
    <text evidence="2 9 10">Belongs to the acetokinase family.</text>
</comment>
<evidence type="ECO:0000256" key="1">
    <source>
        <dbReference type="ARBA" id="ARBA00004496"/>
    </source>
</evidence>
<evidence type="ECO:0000256" key="4">
    <source>
        <dbReference type="ARBA" id="ARBA00022679"/>
    </source>
</evidence>
<dbReference type="CDD" id="cd24011">
    <property type="entry name" value="ASKHA_NBD_BK"/>
    <property type="match status" value="1"/>
</dbReference>
<keyword evidence="5 9" id="KW-0547">Nucleotide-binding</keyword>
<reference evidence="11 12" key="1">
    <citation type="submission" date="2023-10" db="EMBL/GenBank/DDBJ databases">
        <title>179-bfca-hs.</title>
        <authorList>
            <person name="Miliotis G."/>
            <person name="Sengupta P."/>
            <person name="Hameed A."/>
            <person name="Chuvochina M."/>
            <person name="Mcdonagh F."/>
            <person name="Simpson A.C."/>
            <person name="Singh N.K."/>
            <person name="Rekha P.D."/>
            <person name="Raman K."/>
            <person name="Hugenholtz P."/>
            <person name="Venkateswaran K."/>
        </authorList>
    </citation>
    <scope>NUCLEOTIDE SEQUENCE [LARGE SCALE GENOMIC DNA]</scope>
    <source>
        <strain evidence="11 12">179-BFC-A-HS</strain>
    </source>
</reference>
<dbReference type="NCBIfam" id="TIGR02707">
    <property type="entry name" value="butyr_kinase"/>
    <property type="match status" value="1"/>
</dbReference>
<evidence type="ECO:0000256" key="7">
    <source>
        <dbReference type="ARBA" id="ARBA00022840"/>
    </source>
</evidence>
<dbReference type="PANTHER" id="PTHR21060">
    <property type="entry name" value="ACETATE KINASE"/>
    <property type="match status" value="1"/>
</dbReference>
<dbReference type="PANTHER" id="PTHR21060:SF3">
    <property type="entry name" value="BUTYRATE KINASE 2-RELATED"/>
    <property type="match status" value="1"/>
</dbReference>
<evidence type="ECO:0000313" key="12">
    <source>
        <dbReference type="Proteomes" id="UP001228376"/>
    </source>
</evidence>
<gene>
    <name evidence="9 11" type="primary">buk</name>
    <name evidence="11" type="ORF">P5G51_009670</name>
</gene>
<comment type="catalytic activity">
    <reaction evidence="8 9">
        <text>butanoate + ATP = butanoyl phosphate + ADP</text>
        <dbReference type="Rhea" id="RHEA:13585"/>
        <dbReference type="ChEBI" id="CHEBI:17968"/>
        <dbReference type="ChEBI" id="CHEBI:30616"/>
        <dbReference type="ChEBI" id="CHEBI:58079"/>
        <dbReference type="ChEBI" id="CHEBI:456216"/>
        <dbReference type="EC" id="2.7.2.7"/>
    </reaction>
</comment>
<evidence type="ECO:0000256" key="9">
    <source>
        <dbReference type="HAMAP-Rule" id="MF_00542"/>
    </source>
</evidence>
<keyword evidence="4 9" id="KW-0808">Transferase</keyword>
<accession>A0ABU5CH01</accession>
<keyword evidence="3 9" id="KW-0963">Cytoplasm</keyword>
<evidence type="ECO:0000313" key="11">
    <source>
        <dbReference type="EMBL" id="MDY0405628.1"/>
    </source>
</evidence>
<organism evidence="11 12">
    <name type="scientific">Tigheibacillus jepli</name>
    <dbReference type="NCBI Taxonomy" id="3035914"/>
    <lineage>
        <taxon>Bacteria</taxon>
        <taxon>Bacillati</taxon>
        <taxon>Bacillota</taxon>
        <taxon>Bacilli</taxon>
        <taxon>Bacillales</taxon>
        <taxon>Bacillaceae</taxon>
        <taxon>Tigheibacillus</taxon>
    </lineage>
</organism>
<dbReference type="InterPro" id="IPR043129">
    <property type="entry name" value="ATPase_NBD"/>
</dbReference>
<proteinExistence type="inferred from homology"/>
<dbReference type="InterPro" id="IPR000890">
    <property type="entry name" value="Aliphatic_acid_kin_short-chain"/>
</dbReference>
<dbReference type="InterPro" id="IPR023865">
    <property type="entry name" value="Aliphatic_acid_kinase_CS"/>
</dbReference>
<dbReference type="Pfam" id="PF00871">
    <property type="entry name" value="Acetate_kinase"/>
    <property type="match status" value="1"/>
</dbReference>
<evidence type="ECO:0000256" key="2">
    <source>
        <dbReference type="ARBA" id="ARBA00008748"/>
    </source>
</evidence>
<comment type="caution">
    <text evidence="11">The sequence shown here is derived from an EMBL/GenBank/DDBJ whole genome shotgun (WGS) entry which is preliminary data.</text>
</comment>
<keyword evidence="12" id="KW-1185">Reference proteome</keyword>
<dbReference type="PRINTS" id="PR00471">
    <property type="entry name" value="ACETATEKNASE"/>
</dbReference>
<dbReference type="Gene3D" id="3.30.420.40">
    <property type="match status" value="1"/>
</dbReference>
<dbReference type="HAMAP" id="MF_00542">
    <property type="entry name" value="Butyrate_kinase"/>
    <property type="match status" value="1"/>
</dbReference>
<sequence>MVADLKQNAYGKHVSNLGGLIAYDIGKHLHIPAFVVDPVVVDELEPVARISGLPELPRKSIFHALNQKAVARMAADEMQTKYENTNFIVVHMGFGITIGAHQKGSVIDVNNGLNGEGPFSTTRAGSLPVGDLMNWCLSKGYGINEISEQLFFRSGLRAYLDTDDIEIVETKIEHGDQYAKLIYEAMAYQISKEIGAVSVALCGQVDAIVLTGMLAHQKRLTSFISRRVEWIADTLVYPGEYVMPALAAGALRILKGEEIAKHYKRIREEQYGD</sequence>
<dbReference type="SUPFAM" id="SSF53067">
    <property type="entry name" value="Actin-like ATPase domain"/>
    <property type="match status" value="1"/>
</dbReference>
<dbReference type="NCBIfam" id="NF002834">
    <property type="entry name" value="PRK03011.1-5"/>
    <property type="match status" value="1"/>
</dbReference>
<evidence type="ECO:0000256" key="3">
    <source>
        <dbReference type="ARBA" id="ARBA00022490"/>
    </source>
</evidence>
<evidence type="ECO:0000256" key="8">
    <source>
        <dbReference type="ARBA" id="ARBA00048596"/>
    </source>
</evidence>
<evidence type="ECO:0000256" key="6">
    <source>
        <dbReference type="ARBA" id="ARBA00022777"/>
    </source>
</evidence>
<evidence type="ECO:0000256" key="5">
    <source>
        <dbReference type="ARBA" id="ARBA00022741"/>
    </source>
</evidence>
<dbReference type="PROSITE" id="PS01076">
    <property type="entry name" value="ACETATE_KINASE_2"/>
    <property type="match status" value="1"/>
</dbReference>
<dbReference type="Proteomes" id="UP001228376">
    <property type="component" value="Unassembled WGS sequence"/>
</dbReference>
<dbReference type="InterPro" id="IPR011245">
    <property type="entry name" value="Butyrate_kin"/>
</dbReference>
<comment type="subcellular location">
    <subcellularLocation>
        <location evidence="1 9">Cytoplasm</location>
    </subcellularLocation>
</comment>
<dbReference type="EC" id="2.7.2.7" evidence="9"/>
<dbReference type="GO" id="GO:0047761">
    <property type="term" value="F:butyrate kinase activity"/>
    <property type="evidence" value="ECO:0007669"/>
    <property type="project" value="UniProtKB-EC"/>
</dbReference>
<name>A0ABU5CH01_9BACI</name>
<evidence type="ECO:0000256" key="10">
    <source>
        <dbReference type="RuleBase" id="RU003835"/>
    </source>
</evidence>
<protein>
    <recommendedName>
        <fullName evidence="9">Probable butyrate kinase</fullName>
        <shortName evidence="9">BK</shortName>
        <ecNumber evidence="9">2.7.2.7</ecNumber>
    </recommendedName>
    <alternativeName>
        <fullName evidence="9">Branched-chain carboxylic acid kinase</fullName>
    </alternativeName>
</protein>